<gene>
    <name evidence="8" type="ORF">ALECFALPRED_000706</name>
</gene>
<evidence type="ECO:0000259" key="7">
    <source>
        <dbReference type="Pfam" id="PF20684"/>
    </source>
</evidence>
<evidence type="ECO:0000256" key="5">
    <source>
        <dbReference type="ARBA" id="ARBA00038359"/>
    </source>
</evidence>
<dbReference type="OrthoDB" id="5342292at2759"/>
<dbReference type="Pfam" id="PF20684">
    <property type="entry name" value="Fung_rhodopsin"/>
    <property type="match status" value="1"/>
</dbReference>
<dbReference type="PANTHER" id="PTHR33048:SF47">
    <property type="entry name" value="INTEGRAL MEMBRANE PROTEIN-RELATED"/>
    <property type="match status" value="1"/>
</dbReference>
<evidence type="ECO:0000256" key="2">
    <source>
        <dbReference type="ARBA" id="ARBA00022692"/>
    </source>
</evidence>
<protein>
    <recommendedName>
        <fullName evidence="7">Rhodopsin domain-containing protein</fullName>
    </recommendedName>
</protein>
<comment type="similarity">
    <text evidence="5">Belongs to the SAT4 family.</text>
</comment>
<feature type="transmembrane region" description="Helical" evidence="6">
    <location>
        <begin position="166"/>
        <end position="192"/>
    </location>
</feature>
<dbReference type="PANTHER" id="PTHR33048">
    <property type="entry name" value="PTH11-LIKE INTEGRAL MEMBRANE PROTEIN (AFU_ORTHOLOGUE AFUA_5G11245)"/>
    <property type="match status" value="1"/>
</dbReference>
<name>A0A8H3JAF7_9LECA</name>
<keyword evidence="9" id="KW-1185">Reference proteome</keyword>
<evidence type="ECO:0000256" key="4">
    <source>
        <dbReference type="ARBA" id="ARBA00023136"/>
    </source>
</evidence>
<feature type="transmembrane region" description="Helical" evidence="6">
    <location>
        <begin position="122"/>
        <end position="146"/>
    </location>
</feature>
<keyword evidence="2 6" id="KW-0812">Transmembrane</keyword>
<evidence type="ECO:0000256" key="3">
    <source>
        <dbReference type="ARBA" id="ARBA00022989"/>
    </source>
</evidence>
<evidence type="ECO:0000313" key="8">
    <source>
        <dbReference type="EMBL" id="CAF9943572.1"/>
    </source>
</evidence>
<keyword evidence="4 6" id="KW-0472">Membrane</keyword>
<dbReference type="InterPro" id="IPR052337">
    <property type="entry name" value="SAT4-like"/>
</dbReference>
<organism evidence="8 9">
    <name type="scientific">Alectoria fallacina</name>
    <dbReference type="NCBI Taxonomy" id="1903189"/>
    <lineage>
        <taxon>Eukaryota</taxon>
        <taxon>Fungi</taxon>
        <taxon>Dikarya</taxon>
        <taxon>Ascomycota</taxon>
        <taxon>Pezizomycotina</taxon>
        <taxon>Lecanoromycetes</taxon>
        <taxon>OSLEUM clade</taxon>
        <taxon>Lecanoromycetidae</taxon>
        <taxon>Lecanorales</taxon>
        <taxon>Lecanorineae</taxon>
        <taxon>Parmeliaceae</taxon>
        <taxon>Alectoria</taxon>
    </lineage>
</organism>
<feature type="transmembrane region" description="Helical" evidence="6">
    <location>
        <begin position="92"/>
        <end position="110"/>
    </location>
</feature>
<dbReference type="GO" id="GO:0016020">
    <property type="term" value="C:membrane"/>
    <property type="evidence" value="ECO:0007669"/>
    <property type="project" value="UniProtKB-SubCell"/>
</dbReference>
<evidence type="ECO:0000256" key="6">
    <source>
        <dbReference type="SAM" id="Phobius"/>
    </source>
</evidence>
<comment type="caution">
    <text evidence="8">The sequence shown here is derived from an EMBL/GenBank/DDBJ whole genome shotgun (WGS) entry which is preliminary data.</text>
</comment>
<dbReference type="EMBL" id="CAJPDR010001120">
    <property type="protein sequence ID" value="CAF9943572.1"/>
    <property type="molecule type" value="Genomic_DNA"/>
</dbReference>
<reference evidence="8" key="1">
    <citation type="submission" date="2021-03" db="EMBL/GenBank/DDBJ databases">
        <authorList>
            <person name="Tagirdzhanova G."/>
        </authorList>
    </citation>
    <scope>NUCLEOTIDE SEQUENCE</scope>
</reference>
<accession>A0A8H3JAF7</accession>
<keyword evidence="3 6" id="KW-1133">Transmembrane helix</keyword>
<dbReference type="Proteomes" id="UP000664203">
    <property type="component" value="Unassembled WGS sequence"/>
</dbReference>
<evidence type="ECO:0000256" key="1">
    <source>
        <dbReference type="ARBA" id="ARBA00004141"/>
    </source>
</evidence>
<feature type="transmembrane region" description="Helical" evidence="6">
    <location>
        <begin position="50"/>
        <end position="72"/>
    </location>
</feature>
<evidence type="ECO:0000313" key="9">
    <source>
        <dbReference type="Proteomes" id="UP000664203"/>
    </source>
</evidence>
<feature type="domain" description="Rhodopsin" evidence="7">
    <location>
        <begin position="38"/>
        <end position="265"/>
    </location>
</feature>
<feature type="transmembrane region" description="Helical" evidence="6">
    <location>
        <begin position="204"/>
        <end position="224"/>
    </location>
</feature>
<comment type="subcellular location">
    <subcellularLocation>
        <location evidence="1">Membrane</location>
        <topology evidence="1">Multi-pass membrane protein</topology>
    </subcellularLocation>
</comment>
<feature type="transmembrane region" description="Helical" evidence="6">
    <location>
        <begin position="20"/>
        <end position="38"/>
    </location>
</feature>
<proteinExistence type="inferred from homology"/>
<dbReference type="InterPro" id="IPR049326">
    <property type="entry name" value="Rhodopsin_dom_fungi"/>
</dbReference>
<dbReference type="AlphaFoldDB" id="A0A8H3JAF7"/>
<sequence>MEAPPGLHSNLVDPSSTDYSTIIICVLVIVLSTPFVVLRLYTRKFITRQVWWDDWCCLLGWTFEIALAGLIFKAINYGGGTDLWNLFHDIEIIARIGMFFTKASIVLLYHRLFLPPGSGRSNIWWSIWFVFYWNLLYALALVLTVATECVGKADKAAKGEECVNQYAVLVCASVINVVSDLMILVIPIVAIWGLHMSKEKKFRLSAVFAVGTVGVLASVARLGYQIPEAKKPNQTIIVMILTELNIVEHMIGLIVSSMPSLPAFVSHLRGGPPSKSTSFESSSPKGIKKTSEISVLWFKRSPKPDCGRGGKGMGLDDPSLLYSANSGRGDAAYEELTDLEGQKGLQTERERLEGFMDNRTKTTGGVGHRVV</sequence>